<gene>
    <name evidence="1" type="ORF">rCG_60791</name>
</gene>
<proteinExistence type="predicted"/>
<evidence type="ECO:0000313" key="1">
    <source>
        <dbReference type="EMBL" id="EDL96882.1"/>
    </source>
</evidence>
<reference evidence="2" key="1">
    <citation type="submission" date="2005-09" db="EMBL/GenBank/DDBJ databases">
        <authorList>
            <person name="Mural R.J."/>
            <person name="Li P.W."/>
            <person name="Adams M.D."/>
            <person name="Amanatides P.G."/>
            <person name="Baden-Tillson H."/>
            <person name="Barnstead M."/>
            <person name="Chin S.H."/>
            <person name="Dew I."/>
            <person name="Evans C.A."/>
            <person name="Ferriera S."/>
            <person name="Flanigan M."/>
            <person name="Fosler C."/>
            <person name="Glodek A."/>
            <person name="Gu Z."/>
            <person name="Holt R.A."/>
            <person name="Jennings D."/>
            <person name="Kraft C.L."/>
            <person name="Lu F."/>
            <person name="Nguyen T."/>
            <person name="Nusskern D.R."/>
            <person name="Pfannkoch C.M."/>
            <person name="Sitter C."/>
            <person name="Sutton G.G."/>
            <person name="Venter J.C."/>
            <person name="Wang Z."/>
            <person name="Woodage T."/>
            <person name="Zheng X.H."/>
            <person name="Zhong F."/>
        </authorList>
    </citation>
    <scope>NUCLEOTIDE SEQUENCE [LARGE SCALE GENOMIC DNA]</scope>
    <source>
        <strain>BN</strain>
        <strain evidence="2">Sprague-Dawley</strain>
    </source>
</reference>
<name>A6JJL6_RAT</name>
<accession>A6JJL6</accession>
<dbReference type="AlphaFoldDB" id="A6JJL6"/>
<dbReference type="Proteomes" id="UP000234681">
    <property type="component" value="Chromosome 20"/>
</dbReference>
<dbReference type="EMBL" id="CH473988">
    <property type="protein sequence ID" value="EDL96882.1"/>
    <property type="molecule type" value="Genomic_DNA"/>
</dbReference>
<protein>
    <submittedName>
        <fullName evidence="1">RCG60791, isoform CRA_b</fullName>
    </submittedName>
</protein>
<organism evidence="1 2">
    <name type="scientific">Rattus norvegicus</name>
    <name type="common">Rat</name>
    <dbReference type="NCBI Taxonomy" id="10116"/>
    <lineage>
        <taxon>Eukaryota</taxon>
        <taxon>Metazoa</taxon>
        <taxon>Chordata</taxon>
        <taxon>Craniata</taxon>
        <taxon>Vertebrata</taxon>
        <taxon>Euteleostomi</taxon>
        <taxon>Mammalia</taxon>
        <taxon>Eutheria</taxon>
        <taxon>Euarchontoglires</taxon>
        <taxon>Glires</taxon>
        <taxon>Rodentia</taxon>
        <taxon>Myomorpha</taxon>
        <taxon>Muroidea</taxon>
        <taxon>Muridae</taxon>
        <taxon>Murinae</taxon>
        <taxon>Rattus</taxon>
    </lineage>
</organism>
<evidence type="ECO:0000313" key="2">
    <source>
        <dbReference type="Proteomes" id="UP000234681"/>
    </source>
</evidence>
<sequence length="37" mass="4186">MSSARPGRRRPCWSCCMSCTTSWPSKQVILSVAIRRS</sequence>